<dbReference type="GO" id="GO:0006310">
    <property type="term" value="P:DNA recombination"/>
    <property type="evidence" value="ECO:0007669"/>
    <property type="project" value="UniProtKB-KW"/>
</dbReference>
<dbReference type="InterPro" id="IPR021842">
    <property type="entry name" value="DUF3435"/>
</dbReference>
<feature type="compositionally biased region" description="Polar residues" evidence="2">
    <location>
        <begin position="889"/>
        <end position="898"/>
    </location>
</feature>
<dbReference type="Pfam" id="PF11917">
    <property type="entry name" value="DUF3435"/>
    <property type="match status" value="1"/>
</dbReference>
<dbReference type="PANTHER" id="PTHR37535:SF3">
    <property type="entry name" value="FLUG DOMAIN-CONTAINING PROTEIN"/>
    <property type="match status" value="1"/>
</dbReference>
<feature type="compositionally biased region" description="Polar residues" evidence="2">
    <location>
        <begin position="933"/>
        <end position="943"/>
    </location>
</feature>
<sequence>MGGQLFFSERDEKAKHKRRLLREKNGFVPGAHKEEDSVRNKNKKLPKTKRLHQEKLGLWLEYVEKNAGQIDYKTFEGCEAPSHDMVKQFIRWLAKSTLGRLTEGKEPTVRTAQAWAEQFFGGFAEFTKTEVIPEDRTEVYQWIRNTLTVDKVVVNKKKQKYNFTKDDFLRVVSSIWQIDHKKFIPGLVKVDILFALQLYLFTGARVGSFMPSDENKHQRGLRYEHIDLVLFPSRTDPWEVGWRVNQVWLKNNRDSEYTVFGIGIRDSSKPQFASGEVLLSLALEHGALFGIESVADLAQYDLSNGEIPLRWKKDYLSKPIFRNVTADGPQDIPLTQERFTNYLHQIFVAAGYTKHPTIHCLRRNLAKEVEQRYGSAPVSQILAHRDPKTFPEHYQAHCSSMDTVSAILNEVPQSQHIEYFQGYGQFCEPGLPLELPAHIKESILMQPEMVEIQNRIENFESCNDEVSLRAEKLNLRESMVRKRRSELKQYQSQWVQWRKDQKILSRGKDKPVLLENDIFTRAQSLIMPEVGRIATAMALTTELSFEEKLLFVQDLQTQCSRDFDVVYLPNEEPIEGLCPSKHCQVNIESLKKCERSAHIHKCIRSEKAIDSQVSEARMRFCYECMEWYLSHQWRDHCAEHLQTWQTRHCEVIKYRHTVIRPGYCPFCLSDSGLPADKRLDYWPRSCNLREHIESQHIPNINWPLSKPLCGCIETFDSERQLRYHLHDKHGLHQAIWKSPKLPRKRKRSSRTIEEIFSTEPIEEQPKKIRFCPYSPPTQQFDDQIFSKKFLPAPRRESFVTEDPQKDLSKKSDSLCSSSRSSFTSGFSAVNSPLSSRPTTPGLEAIDPKILEPIGYSNGIEQHACDEAAAGLNSLNLSITESDTKKMSLSYTMRSNSPASDLVPEQPGCDIDDEARESKKPSREEPPTSMPPNVENTLENSPQKNGAKHDEGEYEGSLEGKTSDREPRCDTIHDRHKHAAKVKAIHRRFLGVFRIAPHDYKLQKGSPAPDIVLIKKFILWYTLSTRGRLRPDGRPTVITTLACAERFFIGFETATGNMVAEDDCLETYRAHVLIVDQKGPV</sequence>
<dbReference type="GeneID" id="81591644"/>
<dbReference type="InterPro" id="IPR013762">
    <property type="entry name" value="Integrase-like_cat_sf"/>
</dbReference>
<dbReference type="GO" id="GO:0003677">
    <property type="term" value="F:DNA binding"/>
    <property type="evidence" value="ECO:0007669"/>
    <property type="project" value="InterPro"/>
</dbReference>
<evidence type="ECO:0000256" key="1">
    <source>
        <dbReference type="ARBA" id="ARBA00023172"/>
    </source>
</evidence>
<dbReference type="AlphaFoldDB" id="A0AAD6GYP2"/>
<feature type="compositionally biased region" description="Basic and acidic residues" evidence="2">
    <location>
        <begin position="796"/>
        <end position="812"/>
    </location>
</feature>
<evidence type="ECO:0000256" key="2">
    <source>
        <dbReference type="SAM" id="MobiDB-lite"/>
    </source>
</evidence>
<evidence type="ECO:0000313" key="3">
    <source>
        <dbReference type="EMBL" id="KAJ5593444.1"/>
    </source>
</evidence>
<feature type="compositionally biased region" description="Polar residues" evidence="2">
    <location>
        <begin position="828"/>
        <end position="838"/>
    </location>
</feature>
<protein>
    <submittedName>
        <fullName evidence="3">Uncharacterized protein</fullName>
    </submittedName>
</protein>
<reference evidence="3" key="1">
    <citation type="journal article" date="2023" name="IMA Fungus">
        <title>Comparative genomic study of the Penicillium genus elucidates a diverse pangenome and 15 lateral gene transfer events.</title>
        <authorList>
            <person name="Petersen C."/>
            <person name="Sorensen T."/>
            <person name="Nielsen M.R."/>
            <person name="Sondergaard T.E."/>
            <person name="Sorensen J.L."/>
            <person name="Fitzpatrick D.A."/>
            <person name="Frisvad J.C."/>
            <person name="Nielsen K.L."/>
        </authorList>
    </citation>
    <scope>NUCLEOTIDE SEQUENCE</scope>
    <source>
        <strain evidence="3">IBT 12815</strain>
    </source>
</reference>
<name>A0AAD6GYP2_9EURO</name>
<accession>A0AAD6GYP2</accession>
<keyword evidence="4" id="KW-1185">Reference proteome</keyword>
<reference evidence="3" key="2">
    <citation type="submission" date="2023-01" db="EMBL/GenBank/DDBJ databases">
        <authorList>
            <person name="Petersen C."/>
        </authorList>
    </citation>
    <scope>NUCLEOTIDE SEQUENCE</scope>
    <source>
        <strain evidence="3">IBT 12815</strain>
    </source>
</reference>
<feature type="region of interest" description="Disordered" evidence="2">
    <location>
        <begin position="1"/>
        <end position="41"/>
    </location>
</feature>
<feature type="compositionally biased region" description="Low complexity" evidence="2">
    <location>
        <begin position="813"/>
        <end position="827"/>
    </location>
</feature>
<dbReference type="Gene3D" id="1.10.443.10">
    <property type="entry name" value="Intergrase catalytic core"/>
    <property type="match status" value="1"/>
</dbReference>
<proteinExistence type="predicted"/>
<dbReference type="SUPFAM" id="SSF56349">
    <property type="entry name" value="DNA breaking-rejoining enzymes"/>
    <property type="match status" value="1"/>
</dbReference>
<gene>
    <name evidence="3" type="ORF">N7537_010348</name>
</gene>
<keyword evidence="1" id="KW-0233">DNA recombination</keyword>
<dbReference type="Proteomes" id="UP001213799">
    <property type="component" value="Unassembled WGS sequence"/>
</dbReference>
<feature type="region of interest" description="Disordered" evidence="2">
    <location>
        <begin position="796"/>
        <end position="843"/>
    </location>
</feature>
<dbReference type="GO" id="GO:0015074">
    <property type="term" value="P:DNA integration"/>
    <property type="evidence" value="ECO:0007669"/>
    <property type="project" value="InterPro"/>
</dbReference>
<dbReference type="InterPro" id="IPR011010">
    <property type="entry name" value="DNA_brk_join_enz"/>
</dbReference>
<evidence type="ECO:0000313" key="4">
    <source>
        <dbReference type="Proteomes" id="UP001213799"/>
    </source>
</evidence>
<comment type="caution">
    <text evidence="3">The sequence shown here is derived from an EMBL/GenBank/DDBJ whole genome shotgun (WGS) entry which is preliminary data.</text>
</comment>
<feature type="compositionally biased region" description="Basic and acidic residues" evidence="2">
    <location>
        <begin position="915"/>
        <end position="925"/>
    </location>
</feature>
<dbReference type="PANTHER" id="PTHR37535">
    <property type="entry name" value="FLUG DOMAIN PROTEIN"/>
    <property type="match status" value="1"/>
</dbReference>
<organism evidence="3 4">
    <name type="scientific">Penicillium hordei</name>
    <dbReference type="NCBI Taxonomy" id="40994"/>
    <lineage>
        <taxon>Eukaryota</taxon>
        <taxon>Fungi</taxon>
        <taxon>Dikarya</taxon>
        <taxon>Ascomycota</taxon>
        <taxon>Pezizomycotina</taxon>
        <taxon>Eurotiomycetes</taxon>
        <taxon>Eurotiomycetidae</taxon>
        <taxon>Eurotiales</taxon>
        <taxon>Aspergillaceae</taxon>
        <taxon>Penicillium</taxon>
    </lineage>
</organism>
<feature type="region of interest" description="Disordered" evidence="2">
    <location>
        <begin position="889"/>
        <end position="968"/>
    </location>
</feature>
<dbReference type="EMBL" id="JAQJAE010000005">
    <property type="protein sequence ID" value="KAJ5593444.1"/>
    <property type="molecule type" value="Genomic_DNA"/>
</dbReference>
<dbReference type="RefSeq" id="XP_056750070.1">
    <property type="nucleotide sequence ID" value="XM_056901402.1"/>
</dbReference>